<keyword evidence="4" id="KW-1185">Reference proteome</keyword>
<dbReference type="eggNOG" id="COG2048">
    <property type="taxonomic scope" value="Bacteria"/>
</dbReference>
<dbReference type="OrthoDB" id="9777685at2"/>
<evidence type="ECO:0000313" key="3">
    <source>
        <dbReference type="EMBL" id="ABK19758.1"/>
    </source>
</evidence>
<name>A0LQQ6_SYNFM</name>
<organism evidence="3 4">
    <name type="scientific">Syntrophobacter fumaroxidans (strain DSM 10017 / MPOB)</name>
    <dbReference type="NCBI Taxonomy" id="335543"/>
    <lineage>
        <taxon>Bacteria</taxon>
        <taxon>Pseudomonadati</taxon>
        <taxon>Thermodesulfobacteriota</taxon>
        <taxon>Syntrophobacteria</taxon>
        <taxon>Syntrophobacterales</taxon>
        <taxon>Syntrophobacteraceae</taxon>
        <taxon>Syntrophobacter</taxon>
    </lineage>
</organism>
<dbReference type="Proteomes" id="UP000001784">
    <property type="component" value="Chromosome"/>
</dbReference>
<reference evidence="3 4" key="1">
    <citation type="submission" date="2006-10" db="EMBL/GenBank/DDBJ databases">
        <title>Complete sequence of Syntrophobacter fumaroxidans MPOB.</title>
        <authorList>
            <consortium name="US DOE Joint Genome Institute"/>
            <person name="Copeland A."/>
            <person name="Lucas S."/>
            <person name="Lapidus A."/>
            <person name="Barry K."/>
            <person name="Detter J.C."/>
            <person name="Glavina del Rio T."/>
            <person name="Hammon N."/>
            <person name="Israni S."/>
            <person name="Pitluck S."/>
            <person name="Goltsman E.G."/>
            <person name="Martinez M."/>
            <person name="Schmutz J."/>
            <person name="Larimer F."/>
            <person name="Land M."/>
            <person name="Hauser L."/>
            <person name="Kyrpides N."/>
            <person name="Kim E."/>
            <person name="Boone D.R."/>
            <person name="Brockman F."/>
            <person name="Culley D."/>
            <person name="Ferry J."/>
            <person name="Gunsalus R."/>
            <person name="McInerney M.J."/>
            <person name="Morrison M."/>
            <person name="Plugge C."/>
            <person name="Rohlin L."/>
            <person name="Scholten J."/>
            <person name="Sieber J."/>
            <person name="Stams A.J.M."/>
            <person name="Worm P."/>
            <person name="Henstra A.M."/>
            <person name="Richardson P."/>
        </authorList>
    </citation>
    <scope>NUCLEOTIDE SEQUENCE [LARGE SCALE GENOMIC DNA]</scope>
    <source>
        <strain evidence="4">DSM 10017 / MPOB</strain>
    </source>
</reference>
<dbReference type="PANTHER" id="PTHR42947">
    <property type="entry name" value="COB--COM HETERODISULFIDE REDUCTASE SUBUNIT B 1"/>
    <property type="match status" value="1"/>
</dbReference>
<dbReference type="EMBL" id="CP000478">
    <property type="protein sequence ID" value="ABK19758.1"/>
    <property type="molecule type" value="Genomic_DNA"/>
</dbReference>
<dbReference type="GO" id="GO:0016491">
    <property type="term" value="F:oxidoreductase activity"/>
    <property type="evidence" value="ECO:0007669"/>
    <property type="project" value="UniProtKB-KW"/>
</dbReference>
<evidence type="ECO:0000259" key="2">
    <source>
        <dbReference type="Pfam" id="PF02754"/>
    </source>
</evidence>
<feature type="domain" description="Cysteine-rich" evidence="2">
    <location>
        <begin position="147"/>
        <end position="235"/>
    </location>
</feature>
<dbReference type="HOGENOM" id="CLU_052147_1_0_7"/>
<keyword evidence="1" id="KW-0560">Oxidoreductase</keyword>
<accession>A0LQQ6</accession>
<dbReference type="PANTHER" id="PTHR42947:SF1">
    <property type="entry name" value="COB--COM HETERODISULFIDE REDUCTASE SUBUNIT B 1"/>
    <property type="match status" value="1"/>
</dbReference>
<dbReference type="InParanoid" id="A0LQQ6"/>
<protein>
    <recommendedName>
        <fullName evidence="2">Cysteine-rich domain-containing protein</fullName>
    </recommendedName>
</protein>
<evidence type="ECO:0000313" key="4">
    <source>
        <dbReference type="Proteomes" id="UP000001784"/>
    </source>
</evidence>
<gene>
    <name evidence="3" type="ordered locus">Sfum_4093</name>
</gene>
<dbReference type="Pfam" id="PF02754">
    <property type="entry name" value="CCG"/>
    <property type="match status" value="2"/>
</dbReference>
<dbReference type="AlphaFoldDB" id="A0LQQ6"/>
<dbReference type="InterPro" id="IPR051278">
    <property type="entry name" value="HdrB/HdrD_reductase"/>
</dbReference>
<feature type="domain" description="Cysteine-rich" evidence="2">
    <location>
        <begin position="4"/>
        <end position="85"/>
    </location>
</feature>
<dbReference type="KEGG" id="sfu:Sfum_4093"/>
<evidence type="ECO:0000256" key="1">
    <source>
        <dbReference type="ARBA" id="ARBA00023002"/>
    </source>
</evidence>
<proteinExistence type="predicted"/>
<dbReference type="InterPro" id="IPR004017">
    <property type="entry name" value="Cys_rich_dom"/>
</dbReference>
<dbReference type="RefSeq" id="WP_011700871.1">
    <property type="nucleotide sequence ID" value="NC_008554.1"/>
</dbReference>
<dbReference type="Gene3D" id="1.20.1050.140">
    <property type="match status" value="1"/>
</dbReference>
<dbReference type="STRING" id="335543.Sfum_4093"/>
<sequence length="296" mass="32351">MKISYYPGCTLKTKAKNLEEAAVASMAALGIEFEELSRWNCCGAVHSLADDDLIHHVAPVRDLVRAMEQGSDTVVTLCSMCYNTLARANMLMRQDETKRKTINDFMSEEKDYHGEVEVLHFLTFLRDQVGFDALRAKVKTPLNGLKVATYYGCTLVRPRDVSIEPTGDRQLMKSFLEALGATPVDFPDATLCCGSYQILSNPEAALDVVSGILGSAVSAGADALILSCPLCEYNLAKKQEHLLESNKIAKKIPVFYFTQLLAVALGLGGEACRFDLNEKSAVEFLKAKNVPVAASV</sequence>